<evidence type="ECO:0000313" key="14">
    <source>
        <dbReference type="Proteomes" id="UP000437068"/>
    </source>
</evidence>
<evidence type="ECO:0000313" key="15">
    <source>
        <dbReference type="Proteomes" id="UP000440367"/>
    </source>
</evidence>
<evidence type="ECO:0000313" key="4">
    <source>
        <dbReference type="EMBL" id="KAE8998573.1"/>
    </source>
</evidence>
<evidence type="ECO:0000313" key="6">
    <source>
        <dbReference type="EMBL" id="KAE9098688.1"/>
    </source>
</evidence>
<dbReference type="Proteomes" id="UP000440367">
    <property type="component" value="Unassembled WGS sequence"/>
</dbReference>
<evidence type="ECO:0000313" key="11">
    <source>
        <dbReference type="EMBL" id="KAE9299555.1"/>
    </source>
</evidence>
<sequence length="213" mass="22100">MQLLSTVAFLALAVQCAVAAPERNLLRSGYDKPINFSDLKGLTGAPSYTSTYQQPNGGSSTTPSSVDSTPKGKLPSGASLLPHDKKSGVSPDTKSLPAGGSGNNHDQNIVSTDLTTLAGRSGLQSGMEGKDASDKGKMSSLQTHLTKGGSGAETSKGVTDSNPKRANPVGDQLTSTHSGTKSYPLLSKNDLPDEERSLPGSKKSSKMKMNRNH</sequence>
<organism evidence="3 12">
    <name type="scientific">Phytophthora fragariae</name>
    <dbReference type="NCBI Taxonomy" id="53985"/>
    <lineage>
        <taxon>Eukaryota</taxon>
        <taxon>Sar</taxon>
        <taxon>Stramenopiles</taxon>
        <taxon>Oomycota</taxon>
        <taxon>Peronosporomycetes</taxon>
        <taxon>Peronosporales</taxon>
        <taxon>Peronosporaceae</taxon>
        <taxon>Phytophthora</taxon>
    </lineage>
</organism>
<dbReference type="Proteomes" id="UP000440732">
    <property type="component" value="Unassembled WGS sequence"/>
</dbReference>
<dbReference type="OrthoDB" id="109143at2759"/>
<feature type="region of interest" description="Disordered" evidence="1">
    <location>
        <begin position="47"/>
        <end position="213"/>
    </location>
</feature>
<dbReference type="EMBL" id="QXGE01000999">
    <property type="protein sequence ID" value="KAE9299555.1"/>
    <property type="molecule type" value="Genomic_DNA"/>
</dbReference>
<dbReference type="EMBL" id="QXGF01001090">
    <property type="protein sequence ID" value="KAE8932683.1"/>
    <property type="molecule type" value="Genomic_DNA"/>
</dbReference>
<feature type="compositionally biased region" description="Polar residues" evidence="1">
    <location>
        <begin position="172"/>
        <end position="181"/>
    </location>
</feature>
<dbReference type="EMBL" id="QXGA01000977">
    <property type="protein sequence ID" value="KAE9133290.1"/>
    <property type="molecule type" value="Genomic_DNA"/>
</dbReference>
<gene>
    <name evidence="11" type="ORF">PF001_g15388</name>
    <name evidence="10" type="ORF">PF002_g17394</name>
    <name evidence="9" type="ORF">PF004_g15038</name>
    <name evidence="8" type="ORF">PF005_g15926</name>
    <name evidence="7" type="ORF">PF006_g15068</name>
    <name evidence="5" type="ORF">PF007_g16280</name>
    <name evidence="3" type="ORF">PF009_g17284</name>
    <name evidence="6" type="ORF">PF010_g15461</name>
    <name evidence="4" type="ORF">PF011_g14988</name>
</gene>
<evidence type="ECO:0000313" key="18">
    <source>
        <dbReference type="Proteomes" id="UP000460718"/>
    </source>
</evidence>
<dbReference type="Proteomes" id="UP000460718">
    <property type="component" value="Unassembled WGS sequence"/>
</dbReference>
<dbReference type="EMBL" id="QXFZ01001039">
    <property type="protein sequence ID" value="KAE9098400.1"/>
    <property type="molecule type" value="Genomic_DNA"/>
</dbReference>
<evidence type="ECO:0000313" key="13">
    <source>
        <dbReference type="Proteomes" id="UP000433483"/>
    </source>
</evidence>
<evidence type="ECO:0000313" key="17">
    <source>
        <dbReference type="Proteomes" id="UP000441208"/>
    </source>
</evidence>
<feature type="signal peptide" evidence="2">
    <location>
        <begin position="1"/>
        <end position="19"/>
    </location>
</feature>
<feature type="compositionally biased region" description="Basic and acidic residues" evidence="1">
    <location>
        <begin position="128"/>
        <end position="137"/>
    </location>
</feature>
<evidence type="ECO:0000313" key="7">
    <source>
        <dbReference type="EMBL" id="KAE9133290.1"/>
    </source>
</evidence>
<keyword evidence="13" id="KW-1185">Reference proteome</keyword>
<feature type="compositionally biased region" description="Polar residues" evidence="1">
    <location>
        <begin position="103"/>
        <end position="115"/>
    </location>
</feature>
<dbReference type="EMBL" id="QXFW01000995">
    <property type="protein sequence ID" value="KAE8998573.1"/>
    <property type="molecule type" value="Genomic_DNA"/>
</dbReference>
<evidence type="ECO:0000313" key="16">
    <source>
        <dbReference type="Proteomes" id="UP000440732"/>
    </source>
</evidence>
<evidence type="ECO:0000256" key="1">
    <source>
        <dbReference type="SAM" id="MobiDB-lite"/>
    </source>
</evidence>
<dbReference type="Proteomes" id="UP000433483">
    <property type="component" value="Unassembled WGS sequence"/>
</dbReference>
<dbReference type="Proteomes" id="UP000476176">
    <property type="component" value="Unassembled WGS sequence"/>
</dbReference>
<dbReference type="Proteomes" id="UP000488956">
    <property type="component" value="Unassembled WGS sequence"/>
</dbReference>
<evidence type="ECO:0000313" key="10">
    <source>
        <dbReference type="EMBL" id="KAE9215330.1"/>
    </source>
</evidence>
<evidence type="ECO:0000313" key="20">
    <source>
        <dbReference type="Proteomes" id="UP000488956"/>
    </source>
</evidence>
<dbReference type="EMBL" id="QXFX01001011">
    <property type="protein sequence ID" value="KAE9098688.1"/>
    <property type="molecule type" value="Genomic_DNA"/>
</dbReference>
<dbReference type="EMBL" id="QXGB01001013">
    <property type="protein sequence ID" value="KAE9198973.1"/>
    <property type="molecule type" value="Genomic_DNA"/>
</dbReference>
<evidence type="ECO:0000313" key="8">
    <source>
        <dbReference type="EMBL" id="KAE9198973.1"/>
    </source>
</evidence>
<dbReference type="EMBL" id="QXGC01000987">
    <property type="protein sequence ID" value="KAE9214446.1"/>
    <property type="molecule type" value="Genomic_DNA"/>
</dbReference>
<feature type="chain" id="PRO_5036379393" description="RxLR effector protein" evidence="2">
    <location>
        <begin position="20"/>
        <end position="213"/>
    </location>
</feature>
<protein>
    <recommendedName>
        <fullName evidence="21">RxLR effector protein</fullName>
    </recommendedName>
</protein>
<evidence type="ECO:0000313" key="19">
    <source>
        <dbReference type="Proteomes" id="UP000476176"/>
    </source>
</evidence>
<evidence type="ECO:0000256" key="2">
    <source>
        <dbReference type="SAM" id="SignalP"/>
    </source>
</evidence>
<dbReference type="Proteomes" id="UP000441208">
    <property type="component" value="Unassembled WGS sequence"/>
</dbReference>
<dbReference type="Proteomes" id="UP000429523">
    <property type="component" value="Unassembled WGS sequence"/>
</dbReference>
<reference evidence="12 13" key="1">
    <citation type="submission" date="2018-08" db="EMBL/GenBank/DDBJ databases">
        <title>Genomic investigation of the strawberry pathogen Phytophthora fragariae indicates pathogenicity is determined by transcriptional variation in three key races.</title>
        <authorList>
            <person name="Adams T.M."/>
            <person name="Armitage A.D."/>
            <person name="Sobczyk M.K."/>
            <person name="Bates H.J."/>
            <person name="Dunwell J.M."/>
            <person name="Nellist C.F."/>
            <person name="Harrison R.J."/>
        </authorList>
    </citation>
    <scope>NUCLEOTIDE SEQUENCE [LARGE SCALE GENOMIC DNA]</scope>
    <source>
        <strain evidence="11 14">A4</strain>
        <strain evidence="10 15">BC-1</strain>
        <strain evidence="9 19">BC-23</strain>
        <strain evidence="8 13">NOV-27</strain>
        <strain evidence="7 16">NOV-5</strain>
        <strain evidence="5 17">NOV-71</strain>
        <strain evidence="3 12">NOV-9</strain>
        <strain evidence="6 20">ONT-3</strain>
        <strain evidence="4 18">SCRP245</strain>
    </source>
</reference>
<feature type="compositionally biased region" description="Polar residues" evidence="1">
    <location>
        <begin position="47"/>
        <end position="58"/>
    </location>
</feature>
<dbReference type="EMBL" id="QXGD01001081">
    <property type="protein sequence ID" value="KAE9215330.1"/>
    <property type="molecule type" value="Genomic_DNA"/>
</dbReference>
<dbReference type="AlphaFoldDB" id="A0A6A3EJN2"/>
<comment type="caution">
    <text evidence="3">The sequence shown here is derived from an EMBL/GenBank/DDBJ whole genome shotgun (WGS) entry which is preliminary data.</text>
</comment>
<name>A0A6A3EJN2_9STRA</name>
<feature type="compositionally biased region" description="Basic residues" evidence="1">
    <location>
        <begin position="203"/>
        <end position="213"/>
    </location>
</feature>
<proteinExistence type="predicted"/>
<evidence type="ECO:0008006" key="21">
    <source>
        <dbReference type="Google" id="ProtNLM"/>
    </source>
</evidence>
<evidence type="ECO:0000313" key="5">
    <source>
        <dbReference type="EMBL" id="KAE9098400.1"/>
    </source>
</evidence>
<dbReference type="Proteomes" id="UP000437068">
    <property type="component" value="Unassembled WGS sequence"/>
</dbReference>
<evidence type="ECO:0000313" key="9">
    <source>
        <dbReference type="EMBL" id="KAE9214446.1"/>
    </source>
</evidence>
<feature type="compositionally biased region" description="Polar residues" evidence="1">
    <location>
        <begin position="152"/>
        <end position="161"/>
    </location>
</feature>
<feature type="compositionally biased region" description="Low complexity" evidence="1">
    <location>
        <begin position="59"/>
        <end position="69"/>
    </location>
</feature>
<keyword evidence="2" id="KW-0732">Signal</keyword>
<evidence type="ECO:0000313" key="3">
    <source>
        <dbReference type="EMBL" id="KAE8932683.1"/>
    </source>
</evidence>
<evidence type="ECO:0000313" key="12">
    <source>
        <dbReference type="Proteomes" id="UP000429523"/>
    </source>
</evidence>
<accession>A0A6A3EJN2</accession>